<dbReference type="EMBL" id="CAUYUJ010001113">
    <property type="protein sequence ID" value="CAK0794241.1"/>
    <property type="molecule type" value="Genomic_DNA"/>
</dbReference>
<feature type="compositionally biased region" description="Pro residues" evidence="1">
    <location>
        <begin position="260"/>
        <end position="269"/>
    </location>
</feature>
<gene>
    <name evidence="2" type="ORF">PCOR1329_LOCUS4304</name>
</gene>
<proteinExistence type="predicted"/>
<feature type="compositionally biased region" description="Pro residues" evidence="1">
    <location>
        <begin position="214"/>
        <end position="225"/>
    </location>
</feature>
<feature type="compositionally biased region" description="Low complexity" evidence="1">
    <location>
        <begin position="270"/>
        <end position="285"/>
    </location>
</feature>
<feature type="region of interest" description="Disordered" evidence="1">
    <location>
        <begin position="185"/>
        <end position="323"/>
    </location>
</feature>
<organism evidence="2 3">
    <name type="scientific">Prorocentrum cordatum</name>
    <dbReference type="NCBI Taxonomy" id="2364126"/>
    <lineage>
        <taxon>Eukaryota</taxon>
        <taxon>Sar</taxon>
        <taxon>Alveolata</taxon>
        <taxon>Dinophyceae</taxon>
        <taxon>Prorocentrales</taxon>
        <taxon>Prorocentraceae</taxon>
        <taxon>Prorocentrum</taxon>
    </lineage>
</organism>
<feature type="compositionally biased region" description="Pro residues" evidence="1">
    <location>
        <begin position="236"/>
        <end position="250"/>
    </location>
</feature>
<reference evidence="2" key="1">
    <citation type="submission" date="2023-10" db="EMBL/GenBank/DDBJ databases">
        <authorList>
            <person name="Chen Y."/>
            <person name="Shah S."/>
            <person name="Dougan E. K."/>
            <person name="Thang M."/>
            <person name="Chan C."/>
        </authorList>
    </citation>
    <scope>NUCLEOTIDE SEQUENCE [LARGE SCALE GENOMIC DNA]</scope>
</reference>
<feature type="compositionally biased region" description="Low complexity" evidence="1">
    <location>
        <begin position="198"/>
        <end position="213"/>
    </location>
</feature>
<protein>
    <submittedName>
        <fullName evidence="2">Uncharacterized protein</fullName>
    </submittedName>
</protein>
<evidence type="ECO:0000313" key="3">
    <source>
        <dbReference type="Proteomes" id="UP001189429"/>
    </source>
</evidence>
<feature type="compositionally biased region" description="Low complexity" evidence="1">
    <location>
        <begin position="226"/>
        <end position="235"/>
    </location>
</feature>
<accession>A0ABN9PME9</accession>
<evidence type="ECO:0000256" key="1">
    <source>
        <dbReference type="SAM" id="MobiDB-lite"/>
    </source>
</evidence>
<keyword evidence="3" id="KW-1185">Reference proteome</keyword>
<sequence length="394" mass="42204">MRHLVDRCSTLLWVKQAHEWYPFVWAEDLGSSPARAAYQHAMADIVIHELPDSGRTLFAVVCDDHKGRLFQHWWQLAEEAAVLQAQGDVDLKEWQLDHADGCPEELLSGLRAIDSAAGDAWRLFTLATVLRGPCKNLCAVGIGTNQAKLKRASFLALAFTAVRQRSAAPTWNPMLQELATAHVSPVRPSARLPPSQPPTTTASPEAKPASGASAPPPPPPPPTAPPETALALDILAPPPPPPPPPPPTLPPGAATASGPSAPPRPPALPLVPASPEAAPASGCSPRTWLGDRLANPRAPKAGQADAPPRQQRSGAPPCSGVDNEGRQYDLLRVVVNFVNVGMTYGGKFPKSRRNSSGKTEFHWEGVRRCVNHLADQQKFQVIGVIFICLRIGKD</sequence>
<dbReference type="Proteomes" id="UP001189429">
    <property type="component" value="Unassembled WGS sequence"/>
</dbReference>
<comment type="caution">
    <text evidence="2">The sequence shown here is derived from an EMBL/GenBank/DDBJ whole genome shotgun (WGS) entry which is preliminary data.</text>
</comment>
<name>A0ABN9PME9_9DINO</name>
<evidence type="ECO:0000313" key="2">
    <source>
        <dbReference type="EMBL" id="CAK0794241.1"/>
    </source>
</evidence>